<feature type="chain" id="PRO_5015186511" evidence="2">
    <location>
        <begin position="21"/>
        <end position="509"/>
    </location>
</feature>
<keyword evidence="1" id="KW-0175">Coiled coil</keyword>
<reference evidence="4 5" key="1">
    <citation type="submission" date="2018-03" db="EMBL/GenBank/DDBJ databases">
        <title>Genomic Encyclopedia of Archaeal and Bacterial Type Strains, Phase II (KMG-II): from individual species to whole genera.</title>
        <authorList>
            <person name="Goeker M."/>
        </authorList>
    </citation>
    <scope>NUCLEOTIDE SEQUENCE [LARGE SCALE GENOMIC DNA]</scope>
    <source>
        <strain evidence="4 5">DSM 29057</strain>
    </source>
</reference>
<dbReference type="PROSITE" id="PS51688">
    <property type="entry name" value="ICA"/>
    <property type="match status" value="1"/>
</dbReference>
<proteinExistence type="predicted"/>
<feature type="coiled-coil region" evidence="1">
    <location>
        <begin position="445"/>
        <end position="479"/>
    </location>
</feature>
<evidence type="ECO:0000256" key="1">
    <source>
        <dbReference type="SAM" id="Coils"/>
    </source>
</evidence>
<comment type="caution">
    <text evidence="4">The sequence shown here is derived from an EMBL/GenBank/DDBJ whole genome shotgun (WGS) entry which is preliminary data.</text>
</comment>
<sequence>MKKHYILAGLLMLAAAPGFAQVKIGAAGAPDASATLEVTGGAANNKGLLLPRLTTAQRNAISNPAKGLLIFNTTTNEVQTNVGTPAVPVWSTTPVAGWNTTGNIGTDPATNFLGTTDNQALSIRTNNTEAVHVTADGKVGVGIAAPATKLQLNEGGLRISNSTPLANHAIHIINDGGGSVYNDNIVINTYGSVTRPSIAFKSARGTFAAPVNSQAGDNVGNVFFTARTNGGEGNVSQITADYLGDGTTPASRMSFSTSEQVAMTIDSSTNVGIGIGDPRTKLQVDGGVMVRREKNISHSNGTLLTWSTVRSGVGEAEFINYNGTGTGGFRFYDLDPGTAAFNTNNIAFIAPVTGAYTNVSDMRVKTNVNVINDGLQKVMAMRPVSYDFHSGRTIKNGVVKFTDNDKVVKTIGFLAQELAKVVPEAVVIPKDPANELYNVSYATVVPVLTKAIQEQQAEIEQLKAALAVAKADNAALKADVSKITALADRMQKLEASLGTNTAGNTNVSK</sequence>
<dbReference type="EMBL" id="PYAS01000001">
    <property type="protein sequence ID" value="PSL33765.1"/>
    <property type="molecule type" value="Genomic_DNA"/>
</dbReference>
<dbReference type="OrthoDB" id="9807669at2"/>
<dbReference type="AlphaFoldDB" id="A0A2P8GIH0"/>
<feature type="domain" description="Peptidase S74" evidence="3">
    <location>
        <begin position="360"/>
        <end position="466"/>
    </location>
</feature>
<dbReference type="RefSeq" id="WP_106593459.1">
    <property type="nucleotide sequence ID" value="NZ_PYAS01000001.1"/>
</dbReference>
<dbReference type="Proteomes" id="UP000241964">
    <property type="component" value="Unassembled WGS sequence"/>
</dbReference>
<protein>
    <submittedName>
        <fullName evidence="4">Endosialidase-like protein</fullName>
    </submittedName>
</protein>
<gene>
    <name evidence="4" type="ORF">CLV60_101134</name>
</gene>
<dbReference type="Pfam" id="PF13884">
    <property type="entry name" value="Peptidase_S74"/>
    <property type="match status" value="1"/>
</dbReference>
<name>A0A2P8GIH0_9BACT</name>
<accession>A0A2P8GIH0</accession>
<organism evidence="4 5">
    <name type="scientific">Dyadobacter jiangsuensis</name>
    <dbReference type="NCBI Taxonomy" id="1591085"/>
    <lineage>
        <taxon>Bacteria</taxon>
        <taxon>Pseudomonadati</taxon>
        <taxon>Bacteroidota</taxon>
        <taxon>Cytophagia</taxon>
        <taxon>Cytophagales</taxon>
        <taxon>Spirosomataceae</taxon>
        <taxon>Dyadobacter</taxon>
    </lineage>
</organism>
<dbReference type="InterPro" id="IPR030392">
    <property type="entry name" value="S74_ICA"/>
</dbReference>
<keyword evidence="5" id="KW-1185">Reference proteome</keyword>
<evidence type="ECO:0000313" key="4">
    <source>
        <dbReference type="EMBL" id="PSL33765.1"/>
    </source>
</evidence>
<evidence type="ECO:0000259" key="3">
    <source>
        <dbReference type="PROSITE" id="PS51688"/>
    </source>
</evidence>
<evidence type="ECO:0000256" key="2">
    <source>
        <dbReference type="SAM" id="SignalP"/>
    </source>
</evidence>
<feature type="signal peptide" evidence="2">
    <location>
        <begin position="1"/>
        <end position="20"/>
    </location>
</feature>
<evidence type="ECO:0000313" key="5">
    <source>
        <dbReference type="Proteomes" id="UP000241964"/>
    </source>
</evidence>
<keyword evidence="2" id="KW-0732">Signal</keyword>